<keyword evidence="3" id="KW-0326">Glycosidase</keyword>
<dbReference type="Gene3D" id="3.20.20.80">
    <property type="entry name" value="Glycosidases"/>
    <property type="match status" value="1"/>
</dbReference>
<comment type="similarity">
    <text evidence="1">Belongs to the glycosyl hydrolase 13 family.</text>
</comment>
<dbReference type="PANTHER" id="PTHR10357:SF179">
    <property type="entry name" value="NEUTRAL AND BASIC AMINO ACID TRANSPORT PROTEIN RBAT"/>
    <property type="match status" value="1"/>
</dbReference>
<evidence type="ECO:0000259" key="6">
    <source>
        <dbReference type="SMART" id="SM00642"/>
    </source>
</evidence>
<dbReference type="AlphaFoldDB" id="A0A9Q9EIU3"/>
<evidence type="ECO:0000256" key="2">
    <source>
        <dbReference type="ARBA" id="ARBA00022801"/>
    </source>
</evidence>
<protein>
    <submittedName>
        <fullName evidence="7">Glycosyl hydrolase, family 13, catalytic domain, glycoside hydrolase superfamily</fullName>
    </submittedName>
</protein>
<evidence type="ECO:0000313" key="7">
    <source>
        <dbReference type="EMBL" id="USW52380.1"/>
    </source>
</evidence>
<keyword evidence="4" id="KW-0462">Maltose metabolism</keyword>
<dbReference type="GO" id="GO:0000025">
    <property type="term" value="P:maltose catabolic process"/>
    <property type="evidence" value="ECO:0007669"/>
    <property type="project" value="TreeGrafter"/>
</dbReference>
<dbReference type="EMBL" id="CP099421">
    <property type="protein sequence ID" value="USW52380.1"/>
    <property type="molecule type" value="Genomic_DNA"/>
</dbReference>
<dbReference type="Proteomes" id="UP001056384">
    <property type="component" value="Chromosome 4"/>
</dbReference>
<dbReference type="Pfam" id="PF00128">
    <property type="entry name" value="Alpha-amylase"/>
    <property type="match status" value="1"/>
</dbReference>
<dbReference type="Gene3D" id="3.90.400.10">
    <property type="entry name" value="Oligo-1,6-glucosidase, Domain 2"/>
    <property type="match status" value="1"/>
</dbReference>
<dbReference type="GO" id="GO:0004575">
    <property type="term" value="F:sucrose alpha-glucosidase activity"/>
    <property type="evidence" value="ECO:0007669"/>
    <property type="project" value="TreeGrafter"/>
</dbReference>
<feature type="region of interest" description="Disordered" evidence="5">
    <location>
        <begin position="651"/>
        <end position="671"/>
    </location>
</feature>
<keyword evidence="2 7" id="KW-0378">Hydrolase</keyword>
<dbReference type="GO" id="GO:0033934">
    <property type="term" value="F:glucan 1,4-alpha-maltotriohydrolase activity"/>
    <property type="evidence" value="ECO:0007669"/>
    <property type="project" value="TreeGrafter"/>
</dbReference>
<dbReference type="FunFam" id="3.90.400.10:FF:000002">
    <property type="entry name" value="Sucrose isomerase"/>
    <property type="match status" value="1"/>
</dbReference>
<proteinExistence type="inferred from homology"/>
<evidence type="ECO:0000256" key="1">
    <source>
        <dbReference type="ARBA" id="ARBA00008061"/>
    </source>
</evidence>
<dbReference type="GO" id="GO:0005987">
    <property type="term" value="P:sucrose catabolic process"/>
    <property type="evidence" value="ECO:0007669"/>
    <property type="project" value="TreeGrafter"/>
</dbReference>
<sequence>MINKHEANHNSIQCGNSNPVANSCTNNTFELATNPHPRYPATEHASAAIASAHQPASLLFPHSVLDFSSPLTSRTMSLVYPSTSTPSSRYWWHTATIYELYPSSFKDSNGDGIGDIPGIISKIPYLASLGIDAVWLAACYKSGGVDMGYDVVDYRDIDPQYGTVSDIEKLTEELDKVGIRLIMDMVVNHTSHRHPWFMESRLLTESDKRQWYIWRKGKTSVQVDGTTKRTPPNNWSSVFGGPAWTYDEVTDEWYLHIFAKEQPDLNWANRKVRVAIYEDMRSWLDMGVAGFRMDVINLISKPENLEDLDAAVVDPEVVEQPAFDLICNGSRIHDYLQEMRRVVLDPFSTEPDKECMMVGEVICTSDPSAIRQYTEPHRKELSMAYQYDLFEWLHCGPKGKFSAYNPPIPLDKTLSGFKNIITYWQTSLQHHHGGWGTIWLESHDTARSVSRFLDLTAPHLSVPEQHNLRCQVSKLLCILQTTLGGTLFIYQGQELGLTNLSPSIPISEYQDVESRLAWETEYHTLLSLARLHPTRISKAEIDMSDFESQIRLKARDHARTPLPWTPATSASPHAGFSDAPKEVQMWSPMNTDSNSAECNIADQDLAPNSTLNFWRKSLLFRKSRPETLVFGSFEAVPILPEDDPRIFAYWRRGTSSPTPSTSSSSSKTTAANIHSKAEADNNLLIVMNLSAEEGVEVHLPRIPGVEKHDGKLAMYEWVAGTDEKGKTARERVVRNGGEWCWGGMRGLCLLVEEDREGGKWFLGVGVYVLRIRVLDKGIRLRSGSSHQASWYGLVAVEGVGNSKNTQGCGVGWHFHLDPSA</sequence>
<keyword evidence="8" id="KW-1185">Reference proteome</keyword>
<gene>
    <name evidence="7" type="ORF">Slin15195_G056990</name>
</gene>
<accession>A0A9Q9EIU3</accession>
<dbReference type="CDD" id="cd11333">
    <property type="entry name" value="AmyAc_SI_OligoGlu_DGase"/>
    <property type="match status" value="1"/>
</dbReference>
<evidence type="ECO:0000256" key="4">
    <source>
        <dbReference type="ARBA" id="ARBA00026248"/>
    </source>
</evidence>
<dbReference type="GO" id="GO:0004556">
    <property type="term" value="F:alpha-amylase activity"/>
    <property type="evidence" value="ECO:0007669"/>
    <property type="project" value="TreeGrafter"/>
</dbReference>
<dbReference type="GO" id="GO:0004574">
    <property type="term" value="F:oligo-1,6-glucosidase activity"/>
    <property type="evidence" value="ECO:0007669"/>
    <property type="project" value="TreeGrafter"/>
</dbReference>
<name>A0A9Q9EIU3_9PEZI</name>
<evidence type="ECO:0000256" key="5">
    <source>
        <dbReference type="SAM" id="MobiDB-lite"/>
    </source>
</evidence>
<dbReference type="PANTHER" id="PTHR10357">
    <property type="entry name" value="ALPHA-AMYLASE FAMILY MEMBER"/>
    <property type="match status" value="1"/>
</dbReference>
<evidence type="ECO:0000313" key="8">
    <source>
        <dbReference type="Proteomes" id="UP001056384"/>
    </source>
</evidence>
<feature type="domain" description="Glycosyl hydrolase family 13 catalytic" evidence="6">
    <location>
        <begin position="99"/>
        <end position="532"/>
    </location>
</feature>
<dbReference type="SMART" id="SM00642">
    <property type="entry name" value="Aamy"/>
    <property type="match status" value="1"/>
</dbReference>
<dbReference type="InterPro" id="IPR017853">
    <property type="entry name" value="GH"/>
</dbReference>
<dbReference type="InterPro" id="IPR045857">
    <property type="entry name" value="O16G_dom_2"/>
</dbReference>
<dbReference type="InterPro" id="IPR006047">
    <property type="entry name" value="GH13_cat_dom"/>
</dbReference>
<feature type="compositionally biased region" description="Low complexity" evidence="5">
    <location>
        <begin position="654"/>
        <end position="669"/>
    </location>
</feature>
<dbReference type="SUPFAM" id="SSF51445">
    <property type="entry name" value="(Trans)glycosidases"/>
    <property type="match status" value="1"/>
</dbReference>
<reference evidence="7" key="1">
    <citation type="submission" date="2022-06" db="EMBL/GenBank/DDBJ databases">
        <title>Complete genome sequences of two strains of the flax pathogen Septoria linicola.</title>
        <authorList>
            <person name="Lapalu N."/>
            <person name="Simon A."/>
            <person name="Demenou B."/>
            <person name="Paumier D."/>
            <person name="Guillot M.-P."/>
            <person name="Gout L."/>
            <person name="Valade R."/>
        </authorList>
    </citation>
    <scope>NUCLEOTIDE SEQUENCE</scope>
    <source>
        <strain evidence="7">SE15195</strain>
    </source>
</reference>
<organism evidence="7 8">
    <name type="scientific">Septoria linicola</name>
    <dbReference type="NCBI Taxonomy" id="215465"/>
    <lineage>
        <taxon>Eukaryota</taxon>
        <taxon>Fungi</taxon>
        <taxon>Dikarya</taxon>
        <taxon>Ascomycota</taxon>
        <taxon>Pezizomycotina</taxon>
        <taxon>Dothideomycetes</taxon>
        <taxon>Dothideomycetidae</taxon>
        <taxon>Mycosphaerellales</taxon>
        <taxon>Mycosphaerellaceae</taxon>
        <taxon>Septoria</taxon>
    </lineage>
</organism>
<evidence type="ECO:0000256" key="3">
    <source>
        <dbReference type="ARBA" id="ARBA00023295"/>
    </source>
</evidence>